<evidence type="ECO:0000313" key="1">
    <source>
        <dbReference type="EMBL" id="OBQ16233.1"/>
    </source>
</evidence>
<accession>A0A1B7VG06</accession>
<evidence type="ECO:0008006" key="3">
    <source>
        <dbReference type="Google" id="ProtNLM"/>
    </source>
</evidence>
<dbReference type="AlphaFoldDB" id="A0A1B7VG06"/>
<proteinExistence type="predicted"/>
<dbReference type="Proteomes" id="UP000092382">
    <property type="component" value="Unassembled WGS sequence"/>
</dbReference>
<name>A0A1B7VG06_APHFL</name>
<organism evidence="1 2">
    <name type="scientific">Aphanizomenon flos-aquae LD13</name>
    <dbReference type="NCBI Taxonomy" id="1710894"/>
    <lineage>
        <taxon>Bacteria</taxon>
        <taxon>Bacillati</taxon>
        <taxon>Cyanobacteriota</taxon>
        <taxon>Cyanophyceae</taxon>
        <taxon>Nostocales</taxon>
        <taxon>Aphanizomenonaceae</taxon>
        <taxon>Aphanizomenon</taxon>
    </lineage>
</organism>
<comment type="caution">
    <text evidence="1">The sequence shown here is derived from an EMBL/GenBank/DDBJ whole genome shotgun (WGS) entry which is preliminary data.</text>
</comment>
<evidence type="ECO:0000313" key="2">
    <source>
        <dbReference type="Proteomes" id="UP000092382"/>
    </source>
</evidence>
<protein>
    <recommendedName>
        <fullName evidence="3">DZANK-type domain-containing protein</fullName>
    </recommendedName>
</protein>
<gene>
    <name evidence="1" type="ORF">AN481_19450</name>
</gene>
<dbReference type="EMBL" id="LJOY01000152">
    <property type="protein sequence ID" value="OBQ16233.1"/>
    <property type="molecule type" value="Genomic_DNA"/>
</dbReference>
<reference evidence="1 2" key="1">
    <citation type="submission" date="2015-09" db="EMBL/GenBank/DDBJ databases">
        <title>Whole genome shotgun sequence assembly of Aphanizomenon flos-aquae UKL13.</title>
        <authorList>
            <person name="Driscoll C."/>
        </authorList>
    </citation>
    <scope>NUCLEOTIDE SEQUENCE [LARGE SCALE GENOMIC DNA]</scope>
    <source>
        <strain evidence="1">MDT13</strain>
    </source>
</reference>
<dbReference type="PATRIC" id="fig|1710894.3.peg.1770"/>
<dbReference type="STRING" id="1803587.GCA_001593825_02546"/>
<sequence>MLTSLNNEENQLIIFCPYCLTQVEESVKLCPTCGEDTTRDALVEMTLEEYINRERVNCDVCGNLKLKLAPLCAVCHTWQNR</sequence>